<sequence length="114" mass="12289">MDHRRGGGSACVRACVSACVRAGGRACSDNRVSIRITVRPGSSFFEHGVSPFEPSPSWKVGAATRSNGTNTTPYVATTDCWTTLRVVAPALVLHRVKAPCNIYGYTFSRLDKKN</sequence>
<dbReference type="EMBL" id="KQ981914">
    <property type="protein sequence ID" value="KYN33100.1"/>
    <property type="molecule type" value="Genomic_DNA"/>
</dbReference>
<proteinExistence type="predicted"/>
<keyword evidence="2" id="KW-1185">Reference proteome</keyword>
<evidence type="ECO:0000313" key="1">
    <source>
        <dbReference type="EMBL" id="KYN33100.1"/>
    </source>
</evidence>
<gene>
    <name evidence="1" type="ORF">ALC56_12576</name>
</gene>
<dbReference type="Proteomes" id="UP000078541">
    <property type="component" value="Unassembled WGS sequence"/>
</dbReference>
<protein>
    <submittedName>
        <fullName evidence="1">Uncharacterized protein</fullName>
    </submittedName>
</protein>
<evidence type="ECO:0000313" key="2">
    <source>
        <dbReference type="Proteomes" id="UP000078541"/>
    </source>
</evidence>
<organism evidence="1 2">
    <name type="scientific">Trachymyrmex septentrionalis</name>
    <dbReference type="NCBI Taxonomy" id="34720"/>
    <lineage>
        <taxon>Eukaryota</taxon>
        <taxon>Metazoa</taxon>
        <taxon>Ecdysozoa</taxon>
        <taxon>Arthropoda</taxon>
        <taxon>Hexapoda</taxon>
        <taxon>Insecta</taxon>
        <taxon>Pterygota</taxon>
        <taxon>Neoptera</taxon>
        <taxon>Endopterygota</taxon>
        <taxon>Hymenoptera</taxon>
        <taxon>Apocrita</taxon>
        <taxon>Aculeata</taxon>
        <taxon>Formicoidea</taxon>
        <taxon>Formicidae</taxon>
        <taxon>Myrmicinae</taxon>
        <taxon>Trachymyrmex</taxon>
    </lineage>
</organism>
<dbReference type="AlphaFoldDB" id="A0A195EXT7"/>
<reference evidence="1 2" key="1">
    <citation type="submission" date="2016-03" db="EMBL/GenBank/DDBJ databases">
        <title>Trachymyrmex septentrionalis WGS genome.</title>
        <authorList>
            <person name="Nygaard S."/>
            <person name="Hu H."/>
            <person name="Boomsma J."/>
            <person name="Zhang G."/>
        </authorList>
    </citation>
    <scope>NUCLEOTIDE SEQUENCE [LARGE SCALE GENOMIC DNA]</scope>
    <source>
        <strain evidence="1">Tsep2-gDNA-1</strain>
        <tissue evidence="1">Whole body</tissue>
    </source>
</reference>
<accession>A0A195EXT7</accession>
<name>A0A195EXT7_9HYME</name>